<evidence type="ECO:0000256" key="3">
    <source>
        <dbReference type="ARBA" id="ARBA00022723"/>
    </source>
</evidence>
<evidence type="ECO:0000256" key="5">
    <source>
        <dbReference type="ARBA" id="ARBA00023004"/>
    </source>
</evidence>
<feature type="domain" description="4Fe-4S ferredoxin-type" evidence="8">
    <location>
        <begin position="277"/>
        <end position="301"/>
    </location>
</feature>
<dbReference type="Pfam" id="PF00037">
    <property type="entry name" value="Fer4"/>
    <property type="match status" value="1"/>
</dbReference>
<protein>
    <submittedName>
        <fullName evidence="9">4Fe-4S dicluster domain-containing protein</fullName>
    </submittedName>
</protein>
<dbReference type="Pfam" id="PF12801">
    <property type="entry name" value="Fer4_5"/>
    <property type="match status" value="2"/>
</dbReference>
<keyword evidence="5" id="KW-0408">Iron</keyword>
<evidence type="ECO:0000256" key="7">
    <source>
        <dbReference type="SAM" id="Phobius"/>
    </source>
</evidence>
<dbReference type="AlphaFoldDB" id="A0A3D1JCI9"/>
<dbReference type="InterPro" id="IPR017900">
    <property type="entry name" value="4Fe4S_Fe_S_CS"/>
</dbReference>
<dbReference type="SUPFAM" id="SSF54862">
    <property type="entry name" value="4Fe-4S ferredoxins"/>
    <property type="match status" value="2"/>
</dbReference>
<dbReference type="CDD" id="cd16373">
    <property type="entry name" value="DMSOR_beta_like"/>
    <property type="match status" value="1"/>
</dbReference>
<dbReference type="PROSITE" id="PS00198">
    <property type="entry name" value="4FE4S_FER_1"/>
    <property type="match status" value="3"/>
</dbReference>
<evidence type="ECO:0000256" key="4">
    <source>
        <dbReference type="ARBA" id="ARBA00022982"/>
    </source>
</evidence>
<feature type="transmembrane region" description="Helical" evidence="7">
    <location>
        <begin position="21"/>
        <end position="36"/>
    </location>
</feature>
<feature type="domain" description="4Fe-4S ferredoxin-type" evidence="8">
    <location>
        <begin position="352"/>
        <end position="382"/>
    </location>
</feature>
<comment type="caution">
    <text evidence="9">The sequence shown here is derived from an EMBL/GenBank/DDBJ whole genome shotgun (WGS) entry which is preliminary data.</text>
</comment>
<evidence type="ECO:0000259" key="8">
    <source>
        <dbReference type="PROSITE" id="PS51379"/>
    </source>
</evidence>
<feature type="domain" description="4Fe-4S ferredoxin-type" evidence="8">
    <location>
        <begin position="245"/>
        <end position="273"/>
    </location>
</feature>
<dbReference type="GO" id="GO:0051539">
    <property type="term" value="F:4 iron, 4 sulfur cluster binding"/>
    <property type="evidence" value="ECO:0007669"/>
    <property type="project" value="UniProtKB-KW"/>
</dbReference>
<dbReference type="Pfam" id="PF12838">
    <property type="entry name" value="Fer4_7"/>
    <property type="match status" value="1"/>
</dbReference>
<dbReference type="GO" id="GO:0046872">
    <property type="term" value="F:metal ion binding"/>
    <property type="evidence" value="ECO:0007669"/>
    <property type="project" value="UniProtKB-KW"/>
</dbReference>
<evidence type="ECO:0000256" key="6">
    <source>
        <dbReference type="ARBA" id="ARBA00023014"/>
    </source>
</evidence>
<keyword evidence="2" id="KW-0004">4Fe-4S</keyword>
<keyword evidence="4" id="KW-0249">Electron transport</keyword>
<dbReference type="PANTHER" id="PTHR30176">
    <property type="entry name" value="FERREDOXIN-TYPE PROTEIN NAPH"/>
    <property type="match status" value="1"/>
</dbReference>
<dbReference type="GO" id="GO:0005886">
    <property type="term" value="C:plasma membrane"/>
    <property type="evidence" value="ECO:0007669"/>
    <property type="project" value="TreeGrafter"/>
</dbReference>
<accession>A0A3D1JCI9</accession>
<keyword evidence="6" id="KW-0411">Iron-sulfur</keyword>
<dbReference type="STRING" id="229919.GCA_001050195_02277"/>
<dbReference type="Proteomes" id="UP000264141">
    <property type="component" value="Unassembled WGS sequence"/>
</dbReference>
<keyword evidence="1" id="KW-0813">Transport</keyword>
<keyword evidence="7" id="KW-0812">Transmembrane</keyword>
<organism evidence="9 10">
    <name type="scientific">Anaerolinea thermolimosa</name>
    <dbReference type="NCBI Taxonomy" id="229919"/>
    <lineage>
        <taxon>Bacteria</taxon>
        <taxon>Bacillati</taxon>
        <taxon>Chloroflexota</taxon>
        <taxon>Anaerolineae</taxon>
        <taxon>Anaerolineales</taxon>
        <taxon>Anaerolineaceae</taxon>
        <taxon>Anaerolinea</taxon>
    </lineage>
</organism>
<feature type="transmembrane region" description="Helical" evidence="7">
    <location>
        <begin position="56"/>
        <end position="83"/>
    </location>
</feature>
<dbReference type="PANTHER" id="PTHR30176:SF3">
    <property type="entry name" value="FERREDOXIN-TYPE PROTEIN NAPH"/>
    <property type="match status" value="1"/>
</dbReference>
<dbReference type="Gene3D" id="3.30.70.20">
    <property type="match status" value="3"/>
</dbReference>
<keyword evidence="7" id="KW-0472">Membrane</keyword>
<evidence type="ECO:0000256" key="2">
    <source>
        <dbReference type="ARBA" id="ARBA00022485"/>
    </source>
</evidence>
<gene>
    <name evidence="9" type="ORF">DEQ80_00125</name>
</gene>
<dbReference type="OrthoDB" id="9810688at2"/>
<name>A0A3D1JCI9_9CHLR</name>
<evidence type="ECO:0000256" key="1">
    <source>
        <dbReference type="ARBA" id="ARBA00022448"/>
    </source>
</evidence>
<dbReference type="InterPro" id="IPR051684">
    <property type="entry name" value="Electron_Trans/Redox"/>
</dbReference>
<reference evidence="9 10" key="1">
    <citation type="journal article" date="2018" name="Nat. Biotechnol.">
        <title>A standardized bacterial taxonomy based on genome phylogeny substantially revises the tree of life.</title>
        <authorList>
            <person name="Parks D.H."/>
            <person name="Chuvochina M."/>
            <person name="Waite D.W."/>
            <person name="Rinke C."/>
            <person name="Skarshewski A."/>
            <person name="Chaumeil P.A."/>
            <person name="Hugenholtz P."/>
        </authorList>
    </citation>
    <scope>NUCLEOTIDE SEQUENCE [LARGE SCALE GENOMIC DNA]</scope>
    <source>
        <strain evidence="9">UBA8781</strain>
    </source>
</reference>
<dbReference type="EMBL" id="DPBP01000001">
    <property type="protein sequence ID" value="HCE16242.1"/>
    <property type="molecule type" value="Genomic_DNA"/>
</dbReference>
<feature type="transmembrane region" description="Helical" evidence="7">
    <location>
        <begin position="123"/>
        <end position="143"/>
    </location>
</feature>
<dbReference type="InterPro" id="IPR017896">
    <property type="entry name" value="4Fe4S_Fe-S-bd"/>
</dbReference>
<dbReference type="PROSITE" id="PS51379">
    <property type="entry name" value="4FE4S_FER_2"/>
    <property type="match status" value="5"/>
</dbReference>
<proteinExistence type="predicted"/>
<feature type="transmembrane region" description="Helical" evidence="7">
    <location>
        <begin position="200"/>
        <end position="221"/>
    </location>
</feature>
<feature type="domain" description="4Fe-4S ferredoxin-type" evidence="8">
    <location>
        <begin position="481"/>
        <end position="510"/>
    </location>
</feature>
<feature type="domain" description="4Fe-4S ferredoxin-type" evidence="8">
    <location>
        <begin position="392"/>
        <end position="423"/>
    </location>
</feature>
<keyword evidence="3" id="KW-0479">Metal-binding</keyword>
<evidence type="ECO:0000313" key="9">
    <source>
        <dbReference type="EMBL" id="HCE16242.1"/>
    </source>
</evidence>
<dbReference type="RefSeq" id="WP_062193756.1">
    <property type="nucleotide sequence ID" value="NZ_DF967965.1"/>
</dbReference>
<keyword evidence="7" id="KW-1133">Transmembrane helix</keyword>
<sequence>MFKRGVLSARSIRRLRRVIQILTWLFFLYLFIFATYRDPQAGLAEIFYRFDPLVALTAMLAGRVVLAGFALAGITVVVTLLFGRVWCGWFCPMGTTLDIFRPARRKQHRAPAPPSEQWRKIKYVLLVFMVMAALLGNQSLLFLDPITMLTRSLANALWPMLGYAVYAIEAWLYRWDVLWDVLDAIHRTAVYPLFRDLRSVYPLAVPLFLGFTGVLALNWWAERFWCRYLCPLGGLLGFISRFSLFRRVVNADCTSCAVCSRRCPTGTIDPARNFASDPAECTVCYDCADSCPRGSTTFQWQMPHWKPAEWQPYDPARREVLATLGLSAAWVALTYVEPVKKRSPADLIRPPGARLVDFEALCIRCNECVRVCPTQGLQASFLEGGWQNMLTPRLAPRFGPCNYSCNACGRACPTGAIPELSLEEKRQIPIGLARVDRNRCLPWAYNIDCLVCEEACPVASKAIKVEEVEVINGWGETVTIKRPYVIKELCIGCGMCEYQCPMGGDAAIRVFAYTETGGYSGGDASLGS</sequence>
<evidence type="ECO:0000313" key="10">
    <source>
        <dbReference type="Proteomes" id="UP000264141"/>
    </source>
</evidence>